<dbReference type="Pfam" id="PF00994">
    <property type="entry name" value="MoCF_biosynth"/>
    <property type="match status" value="1"/>
</dbReference>
<dbReference type="AlphaFoldDB" id="S7VD17"/>
<dbReference type="SUPFAM" id="SSF63882">
    <property type="entry name" value="MoeA N-terminal region -like"/>
    <property type="match status" value="1"/>
</dbReference>
<dbReference type="InterPro" id="IPR024370">
    <property type="entry name" value="PBP_domain"/>
</dbReference>
<dbReference type="Pfam" id="PF12727">
    <property type="entry name" value="PBP_like"/>
    <property type="match status" value="1"/>
</dbReference>
<dbReference type="Proteomes" id="UP000014977">
    <property type="component" value="Unassembled WGS sequence"/>
</dbReference>
<evidence type="ECO:0000259" key="7">
    <source>
        <dbReference type="SMART" id="SM00852"/>
    </source>
</evidence>
<keyword evidence="6" id="KW-0808">Transferase</keyword>
<dbReference type="Pfam" id="PF03454">
    <property type="entry name" value="MoeA_C"/>
    <property type="match status" value="1"/>
</dbReference>
<dbReference type="STRING" id="897.B2D07_17160"/>
<dbReference type="PANTHER" id="PTHR10192">
    <property type="entry name" value="MOLYBDOPTERIN BIOSYNTHESIS PROTEIN"/>
    <property type="match status" value="1"/>
</dbReference>
<comment type="cofactor">
    <cofactor evidence="6">
        <name>Mg(2+)</name>
        <dbReference type="ChEBI" id="CHEBI:18420"/>
    </cofactor>
</comment>
<keyword evidence="4 6" id="KW-0501">Molybdenum cofactor biosynthesis</keyword>
<reference evidence="8 9" key="1">
    <citation type="journal article" date="2013" name="Genome Announc.">
        <title>Draft genome sequences for three mercury-methylating, sulfate-reducing bacteria.</title>
        <authorList>
            <person name="Brown S.D."/>
            <person name="Hurt R.A.Jr."/>
            <person name="Gilmour C.C."/>
            <person name="Elias D.A."/>
        </authorList>
    </citation>
    <scope>NUCLEOTIDE SEQUENCE [LARGE SCALE GENOMIC DNA]</scope>
    <source>
        <strain evidence="8 9">DSM 2059</strain>
    </source>
</reference>
<dbReference type="RefSeq" id="WP_020875293.1">
    <property type="nucleotide sequence ID" value="NZ_ATHJ01000022.1"/>
</dbReference>
<keyword evidence="6" id="KW-0460">Magnesium</keyword>
<protein>
    <recommendedName>
        <fullName evidence="6">Molybdopterin molybdenumtransferase</fullName>
        <ecNumber evidence="6">2.10.1.1</ecNumber>
    </recommendedName>
</protein>
<evidence type="ECO:0000256" key="2">
    <source>
        <dbReference type="ARBA" id="ARBA00005046"/>
    </source>
</evidence>
<dbReference type="InterPro" id="IPR001453">
    <property type="entry name" value="MoaB/Mog_dom"/>
</dbReference>
<dbReference type="CDD" id="cd00887">
    <property type="entry name" value="MoeA"/>
    <property type="match status" value="1"/>
</dbReference>
<evidence type="ECO:0000256" key="1">
    <source>
        <dbReference type="ARBA" id="ARBA00002901"/>
    </source>
</evidence>
<dbReference type="eggNOG" id="COG0303">
    <property type="taxonomic scope" value="Bacteria"/>
</dbReference>
<dbReference type="Gene3D" id="2.40.340.10">
    <property type="entry name" value="MoeA, C-terminal, domain IV"/>
    <property type="match status" value="1"/>
</dbReference>
<sequence length="644" mass="69026">MNANRNVYLKKRTLDEARRMLFEAFSGFGVMATEHVSPDAAVGRVIAGPVFAKVSSPNFHAAAMDGIAVAAADTFGAAETRPRTLTIGTDAFWVNTGNPLPEGTDAVIMIENLNPVDDRTLTIEAPAFPWQYVRKMGEDIVATELLFPRGHRITPYCVGALIGGGIFQVPVRKKPAVTILPTGSELTDWRTVPIEAVRPGQVLESNSFVLWGLIREWGGAPSRREPLKDDVAAISRAVSDAVDEGADIVLTVGGSSAGSEDFTRTVIDAQGEVLIHGVTIMPGKPILVGRVKGTPVIGMPGYPVSMIVAFEQFVGPLICRMLGVPELQRPRVTVETTRKIPSKLGVEEFVRVKLGKVGDRIVATALPRGAGSITTITDADGIIRIPNAVEGIREHERVTAELLRPLSAVENTLVVVGSHDNTLDVLADQLRAGHDGAVTLSSTHVGSTGGLLALKRGVCHLAGSHLLDTGDGSYNVSYVKRFLPDTPVRIVNLVLRDQGLMVARGNPKGIREIADLARGDVRFINRQGGSGTRILLDYRLGQLGIDPAGIPGYDTEEFTHMTVAAAVLSGAADVGLGIYAAAKALHLDFIPVVTEQYDLIIPEIYLDWPPMKVLLETIVSAEFKRRVKALGGYSTRMTGKGIEF</sequence>
<accession>S7VD17</accession>
<dbReference type="GO" id="GO:0006777">
    <property type="term" value="P:Mo-molybdopterin cofactor biosynthetic process"/>
    <property type="evidence" value="ECO:0007669"/>
    <property type="project" value="UniProtKB-UniRule"/>
</dbReference>
<comment type="catalytic activity">
    <reaction evidence="5">
        <text>adenylyl-molybdopterin + molybdate = Mo-molybdopterin + AMP + H(+)</text>
        <dbReference type="Rhea" id="RHEA:35047"/>
        <dbReference type="ChEBI" id="CHEBI:15378"/>
        <dbReference type="ChEBI" id="CHEBI:36264"/>
        <dbReference type="ChEBI" id="CHEBI:62727"/>
        <dbReference type="ChEBI" id="CHEBI:71302"/>
        <dbReference type="ChEBI" id="CHEBI:456215"/>
        <dbReference type="EC" id="2.10.1.1"/>
    </reaction>
</comment>
<evidence type="ECO:0000256" key="4">
    <source>
        <dbReference type="ARBA" id="ARBA00023150"/>
    </source>
</evidence>
<comment type="pathway">
    <text evidence="2 6">Cofactor biosynthesis; molybdopterin biosynthesis.</text>
</comment>
<dbReference type="InterPro" id="IPR036425">
    <property type="entry name" value="MoaB/Mog-like_dom_sf"/>
</dbReference>
<comment type="function">
    <text evidence="1 6">Catalyzes the insertion of molybdate into adenylated molybdopterin with the concomitant release of AMP.</text>
</comment>
<dbReference type="InterPro" id="IPR005111">
    <property type="entry name" value="MoeA_C_domain_IV"/>
</dbReference>
<dbReference type="PANTHER" id="PTHR10192:SF16">
    <property type="entry name" value="MOLYBDOPTERIN MOLYBDENUMTRANSFERASE"/>
    <property type="match status" value="1"/>
</dbReference>
<organism evidence="8 9">
    <name type="scientific">Desulfococcus multivorans DSM 2059</name>
    <dbReference type="NCBI Taxonomy" id="1121405"/>
    <lineage>
        <taxon>Bacteria</taxon>
        <taxon>Pseudomonadati</taxon>
        <taxon>Thermodesulfobacteriota</taxon>
        <taxon>Desulfobacteria</taxon>
        <taxon>Desulfobacterales</taxon>
        <taxon>Desulfococcaceae</taxon>
        <taxon>Desulfococcus</taxon>
    </lineage>
</organism>
<dbReference type="SUPFAM" id="SSF53850">
    <property type="entry name" value="Periplasmic binding protein-like II"/>
    <property type="match status" value="1"/>
</dbReference>
<feature type="domain" description="MoaB/Mog" evidence="7">
    <location>
        <begin position="178"/>
        <end position="320"/>
    </location>
</feature>
<evidence type="ECO:0000256" key="5">
    <source>
        <dbReference type="ARBA" id="ARBA00047317"/>
    </source>
</evidence>
<dbReference type="Gene3D" id="2.170.190.11">
    <property type="entry name" value="Molybdopterin biosynthesis moea protein, domain 3"/>
    <property type="match status" value="1"/>
</dbReference>
<gene>
    <name evidence="8" type="ORF">dsmv_1053</name>
</gene>
<dbReference type="eggNOG" id="COG1910">
    <property type="taxonomic scope" value="Bacteria"/>
</dbReference>
<dbReference type="Pfam" id="PF03453">
    <property type="entry name" value="MoeA_N"/>
    <property type="match status" value="1"/>
</dbReference>
<evidence type="ECO:0000313" key="9">
    <source>
        <dbReference type="Proteomes" id="UP000014977"/>
    </source>
</evidence>
<dbReference type="OrthoDB" id="9804758at2"/>
<dbReference type="InterPro" id="IPR036688">
    <property type="entry name" value="MoeA_C_domain_IV_sf"/>
</dbReference>
<dbReference type="InterPro" id="IPR036135">
    <property type="entry name" value="MoeA_linker/N_sf"/>
</dbReference>
<dbReference type="EC" id="2.10.1.1" evidence="6"/>
<evidence type="ECO:0000256" key="3">
    <source>
        <dbReference type="ARBA" id="ARBA00010763"/>
    </source>
</evidence>
<dbReference type="InterPro" id="IPR005110">
    <property type="entry name" value="MoeA_linker/N"/>
</dbReference>
<dbReference type="GO" id="GO:0005829">
    <property type="term" value="C:cytosol"/>
    <property type="evidence" value="ECO:0007669"/>
    <property type="project" value="TreeGrafter"/>
</dbReference>
<evidence type="ECO:0000256" key="6">
    <source>
        <dbReference type="RuleBase" id="RU365090"/>
    </source>
</evidence>
<dbReference type="UniPathway" id="UPA00344"/>
<dbReference type="PATRIC" id="fig|1121405.3.peg.284"/>
<dbReference type="InterPro" id="IPR038987">
    <property type="entry name" value="MoeA-like"/>
</dbReference>
<dbReference type="Gene3D" id="3.40.980.10">
    <property type="entry name" value="MoaB/Mog-like domain"/>
    <property type="match status" value="1"/>
</dbReference>
<dbReference type="GO" id="GO:0061599">
    <property type="term" value="F:molybdopterin molybdotransferase activity"/>
    <property type="evidence" value="ECO:0007669"/>
    <property type="project" value="UniProtKB-UniRule"/>
</dbReference>
<comment type="caution">
    <text evidence="8">The sequence shown here is derived from an EMBL/GenBank/DDBJ whole genome shotgun (WGS) entry which is preliminary data.</text>
</comment>
<dbReference type="NCBIfam" id="NF011068">
    <property type="entry name" value="PRK14498.1"/>
    <property type="match status" value="1"/>
</dbReference>
<proteinExistence type="inferred from homology"/>
<keyword evidence="6" id="KW-0500">Molybdenum</keyword>
<dbReference type="Gene3D" id="3.90.105.10">
    <property type="entry name" value="Molybdopterin biosynthesis moea protein, domain 2"/>
    <property type="match status" value="1"/>
</dbReference>
<comment type="similarity">
    <text evidence="3 6">Belongs to the MoeA family.</text>
</comment>
<dbReference type="SUPFAM" id="SSF63867">
    <property type="entry name" value="MoeA C-terminal domain-like"/>
    <property type="match status" value="1"/>
</dbReference>
<dbReference type="EMBL" id="ATHJ01000022">
    <property type="protein sequence ID" value="EPR44594.1"/>
    <property type="molecule type" value="Genomic_DNA"/>
</dbReference>
<name>S7VD17_DESML</name>
<dbReference type="SMART" id="SM00852">
    <property type="entry name" value="MoCF_biosynth"/>
    <property type="match status" value="1"/>
</dbReference>
<keyword evidence="6" id="KW-0479">Metal-binding</keyword>
<keyword evidence="9" id="KW-1185">Reference proteome</keyword>
<evidence type="ECO:0000313" key="8">
    <source>
        <dbReference type="EMBL" id="EPR44594.1"/>
    </source>
</evidence>
<dbReference type="SUPFAM" id="SSF53218">
    <property type="entry name" value="Molybdenum cofactor biosynthesis proteins"/>
    <property type="match status" value="1"/>
</dbReference>
<dbReference type="GO" id="GO:0046872">
    <property type="term" value="F:metal ion binding"/>
    <property type="evidence" value="ECO:0007669"/>
    <property type="project" value="UniProtKB-UniRule"/>
</dbReference>